<dbReference type="Pfam" id="PF07722">
    <property type="entry name" value="Peptidase_C26"/>
    <property type="match status" value="1"/>
</dbReference>
<dbReference type="PANTHER" id="PTHR43235:SF1">
    <property type="entry name" value="GLUTAMINE AMIDOTRANSFERASE PB2B2.05-RELATED"/>
    <property type="match status" value="1"/>
</dbReference>
<organism evidence="1 2">
    <name type="scientific">Leucobacter massiliensis</name>
    <dbReference type="NCBI Taxonomy" id="1686285"/>
    <lineage>
        <taxon>Bacteria</taxon>
        <taxon>Bacillati</taxon>
        <taxon>Actinomycetota</taxon>
        <taxon>Actinomycetes</taxon>
        <taxon>Micrococcales</taxon>
        <taxon>Microbacteriaceae</taxon>
        <taxon>Leucobacter</taxon>
    </lineage>
</organism>
<evidence type="ECO:0000313" key="1">
    <source>
        <dbReference type="EMBL" id="PRI11526.1"/>
    </source>
</evidence>
<keyword evidence="2" id="KW-1185">Reference proteome</keyword>
<proteinExistence type="predicted"/>
<comment type="caution">
    <text evidence="1">The sequence shown here is derived from an EMBL/GenBank/DDBJ whole genome shotgun (WGS) entry which is preliminary data.</text>
</comment>
<dbReference type="GO" id="GO:0005829">
    <property type="term" value="C:cytosol"/>
    <property type="evidence" value="ECO:0007669"/>
    <property type="project" value="TreeGrafter"/>
</dbReference>
<dbReference type="EMBL" id="MWZD01000016">
    <property type="protein sequence ID" value="PRI11526.1"/>
    <property type="molecule type" value="Genomic_DNA"/>
</dbReference>
<reference evidence="1 2" key="1">
    <citation type="journal article" date="2017" name="New Microbes New Infect">
        <title>Genome sequence of 'Leucobacter massiliensis' sp. nov. isolated from human pharynx after travel to the 2014 Hajj.</title>
        <authorList>
            <person name="Leangapichart T."/>
            <person name="Gautret P."/>
            <person name="Nguyen T.T."/>
            <person name="Armstrong N."/>
            <person name="Rolain J.M."/>
        </authorList>
    </citation>
    <scope>NUCLEOTIDE SEQUENCE [LARGE SCALE GENOMIC DNA]</scope>
    <source>
        <strain evidence="1 2">122RC15</strain>
    </source>
</reference>
<dbReference type="InterPro" id="IPR011697">
    <property type="entry name" value="Peptidase_C26"/>
</dbReference>
<dbReference type="Proteomes" id="UP000238650">
    <property type="component" value="Unassembled WGS sequence"/>
</dbReference>
<dbReference type="InterPro" id="IPR044668">
    <property type="entry name" value="PuuD-like"/>
</dbReference>
<dbReference type="GO" id="GO:0006598">
    <property type="term" value="P:polyamine catabolic process"/>
    <property type="evidence" value="ECO:0007669"/>
    <property type="project" value="TreeGrafter"/>
</dbReference>
<dbReference type="GO" id="GO:0033969">
    <property type="term" value="F:gamma-glutamyl-gamma-aminobutyrate hydrolase activity"/>
    <property type="evidence" value="ECO:0007669"/>
    <property type="project" value="TreeGrafter"/>
</dbReference>
<protein>
    <submittedName>
        <fullName evidence="1">Peptidase C26</fullName>
    </submittedName>
</protein>
<gene>
    <name evidence="1" type="ORF">B4915_06800</name>
</gene>
<dbReference type="OrthoDB" id="9813383at2"/>
<name>A0A2S9QPL4_9MICO</name>
<dbReference type="RefSeq" id="WP_105805065.1">
    <property type="nucleotide sequence ID" value="NZ_MWZD01000016.1"/>
</dbReference>
<dbReference type="Gene3D" id="3.40.50.880">
    <property type="match status" value="1"/>
</dbReference>
<accession>A0A2S9QPL4</accession>
<evidence type="ECO:0000313" key="2">
    <source>
        <dbReference type="Proteomes" id="UP000238650"/>
    </source>
</evidence>
<dbReference type="SUPFAM" id="SSF52317">
    <property type="entry name" value="Class I glutamine amidotransferase-like"/>
    <property type="match status" value="1"/>
</dbReference>
<dbReference type="InterPro" id="IPR029062">
    <property type="entry name" value="Class_I_gatase-like"/>
</dbReference>
<dbReference type="PROSITE" id="PS51273">
    <property type="entry name" value="GATASE_TYPE_1"/>
    <property type="match status" value="1"/>
</dbReference>
<dbReference type="AlphaFoldDB" id="A0A2S9QPL4"/>
<dbReference type="CDD" id="cd01745">
    <property type="entry name" value="GATase1_2"/>
    <property type="match status" value="1"/>
</dbReference>
<sequence>MSVRGDATGGAAAGRGEQGAARVPRIAVTGMWSNQIHGLRFDGSAVSGAVLRAVIRAGGEPLALFAESALAPRDRLAGFDALLVPGGNDVDPRRYGEEPLPTTTPADFPAQDDFEAGMLAAAIEAGLPTLAICRGFQLLNVECGGSLVQDVAADSIHRNSVHEVTVSPGSRLAGVLGARALPVSSYHHQAVDRVGAGLQVTGLAPDGTVEALEHAAAPLLAVQWHPEDTAASDERQHALFAWLIERARERMDGEA</sequence>
<dbReference type="PANTHER" id="PTHR43235">
    <property type="entry name" value="GLUTAMINE AMIDOTRANSFERASE PB2B2.05-RELATED"/>
    <property type="match status" value="1"/>
</dbReference>